<protein>
    <submittedName>
        <fullName evidence="2">Winged helix-turn helix</fullName>
    </submittedName>
</protein>
<dbReference type="Proteomes" id="UP001158049">
    <property type="component" value="Unassembled WGS sequence"/>
</dbReference>
<dbReference type="InterPro" id="IPR025959">
    <property type="entry name" value="Winged_HTH_dom"/>
</dbReference>
<reference evidence="2 3" key="1">
    <citation type="submission" date="2017-05" db="EMBL/GenBank/DDBJ databases">
        <authorList>
            <person name="Varghese N."/>
            <person name="Submissions S."/>
        </authorList>
    </citation>
    <scope>NUCLEOTIDE SEQUENCE [LARGE SCALE GENOMIC DNA]</scope>
    <source>
        <strain evidence="2 3">DSM 26001</strain>
    </source>
</reference>
<accession>A0ABY1Q3B1</accession>
<evidence type="ECO:0000313" key="3">
    <source>
        <dbReference type="Proteomes" id="UP001158049"/>
    </source>
</evidence>
<proteinExistence type="predicted"/>
<dbReference type="RefSeq" id="WP_283442066.1">
    <property type="nucleotide sequence ID" value="NZ_FXUL01000005.1"/>
</dbReference>
<evidence type="ECO:0000313" key="2">
    <source>
        <dbReference type="EMBL" id="SMP58034.1"/>
    </source>
</evidence>
<dbReference type="EMBL" id="FXUL01000005">
    <property type="protein sequence ID" value="SMP58034.1"/>
    <property type="molecule type" value="Genomic_DNA"/>
</dbReference>
<keyword evidence="3" id="KW-1185">Reference proteome</keyword>
<sequence length="74" mass="8240">MQCNHVPLKLGGLKQALANQVAAVNDWTLQQLCDWVQTEHGIRVGVSTMWKTLARLGLSLKKSHSMPASKRVQM</sequence>
<comment type="caution">
    <text evidence="2">The sequence shown here is derived from an EMBL/GenBank/DDBJ whole genome shotgun (WGS) entry which is preliminary data.</text>
</comment>
<dbReference type="Pfam" id="PF13592">
    <property type="entry name" value="HTH_33"/>
    <property type="match status" value="1"/>
</dbReference>
<gene>
    <name evidence="2" type="ORF">SAMN06295970_105207</name>
</gene>
<evidence type="ECO:0000259" key="1">
    <source>
        <dbReference type="Pfam" id="PF13592"/>
    </source>
</evidence>
<feature type="domain" description="Winged helix-turn helix" evidence="1">
    <location>
        <begin position="27"/>
        <end position="62"/>
    </location>
</feature>
<name>A0ABY1Q3B1_9BURK</name>
<organism evidence="2 3">
    <name type="scientific">Noviherbaspirillum suwonense</name>
    <dbReference type="NCBI Taxonomy" id="1224511"/>
    <lineage>
        <taxon>Bacteria</taxon>
        <taxon>Pseudomonadati</taxon>
        <taxon>Pseudomonadota</taxon>
        <taxon>Betaproteobacteria</taxon>
        <taxon>Burkholderiales</taxon>
        <taxon>Oxalobacteraceae</taxon>
        <taxon>Noviherbaspirillum</taxon>
    </lineage>
</organism>